<evidence type="ECO:0000256" key="6">
    <source>
        <dbReference type="ARBA" id="ARBA00023136"/>
    </source>
</evidence>
<organism evidence="9 10">
    <name type="scientific">Desulfovibrio desulfuricans</name>
    <dbReference type="NCBI Taxonomy" id="876"/>
    <lineage>
        <taxon>Bacteria</taxon>
        <taxon>Pseudomonadati</taxon>
        <taxon>Thermodesulfobacteriota</taxon>
        <taxon>Desulfovibrionia</taxon>
        <taxon>Desulfovibrionales</taxon>
        <taxon>Desulfovibrionaceae</taxon>
        <taxon>Desulfovibrio</taxon>
    </lineage>
</organism>
<dbReference type="PANTHER" id="PTHR11058:SF9">
    <property type="entry name" value="NADH-UBIQUINONE OXIDOREDUCTASE CHAIN 3"/>
    <property type="match status" value="1"/>
</dbReference>
<dbReference type="HAMAP" id="MF_01394">
    <property type="entry name" value="NDH1_NuoA"/>
    <property type="match status" value="1"/>
</dbReference>
<proteinExistence type="inferred from homology"/>
<name>A0AA94HUC0_DESDE</name>
<sequence length="124" mass="14398">MVHTTAGQEYLAVLLLIIITLLFGLITLFVGRFFRMSRPYPEKLVAYESGNEPTAEPRTRFSIKFYYVAILFVIIDVEAIYLYTWAVEFVRLGSLGMVEMFTFMALLVLGYLYAWKKGAFQWVK</sequence>
<accession>A0AA94HUC0</accession>
<keyword evidence="7 8" id="KW-0520">NAD</keyword>
<keyword evidence="3 7" id="KW-0813">Transport</keyword>
<feature type="transmembrane region" description="Helical" evidence="7">
    <location>
        <begin position="12"/>
        <end position="34"/>
    </location>
</feature>
<dbReference type="GO" id="GO:0048038">
    <property type="term" value="F:quinone binding"/>
    <property type="evidence" value="ECO:0007669"/>
    <property type="project" value="UniProtKB-KW"/>
</dbReference>
<dbReference type="InterPro" id="IPR023043">
    <property type="entry name" value="NAD(P)H_OxRDtase_bac/plastid"/>
</dbReference>
<evidence type="ECO:0000256" key="7">
    <source>
        <dbReference type="HAMAP-Rule" id="MF_01394"/>
    </source>
</evidence>
<dbReference type="AlphaFoldDB" id="A0AA94HUC0"/>
<feature type="transmembrane region" description="Helical" evidence="7">
    <location>
        <begin position="92"/>
        <end position="114"/>
    </location>
</feature>
<keyword evidence="7 8" id="KW-0874">Quinone</keyword>
<dbReference type="Proteomes" id="UP000182680">
    <property type="component" value="Unassembled WGS sequence"/>
</dbReference>
<comment type="subcellular location">
    <subcellularLocation>
        <location evidence="7 8">Cell membrane</location>
        <topology evidence="7 8">Multi-pass membrane protein</topology>
    </subcellularLocation>
    <subcellularLocation>
        <location evidence="1">Membrane</location>
        <topology evidence="1">Multi-pass membrane protein</topology>
    </subcellularLocation>
</comment>
<dbReference type="OMA" id="HEWNQGM"/>
<dbReference type="InterPro" id="IPR038430">
    <property type="entry name" value="NDAH_ubi_oxred_su3_sf"/>
</dbReference>
<dbReference type="EC" id="7.1.1.-" evidence="7"/>
<gene>
    <name evidence="7" type="primary">nuoA</name>
    <name evidence="9" type="ORF">SAMN02910291_02271</name>
</gene>
<dbReference type="GO" id="GO:0030964">
    <property type="term" value="C:NADH dehydrogenase complex"/>
    <property type="evidence" value="ECO:0007669"/>
    <property type="project" value="TreeGrafter"/>
</dbReference>
<dbReference type="GO" id="GO:0050136">
    <property type="term" value="F:NADH dehydrogenase (quinone) (non-electrogenic) activity"/>
    <property type="evidence" value="ECO:0007669"/>
    <property type="project" value="UniProtKB-UniRule"/>
</dbReference>
<evidence type="ECO:0000256" key="5">
    <source>
        <dbReference type="ARBA" id="ARBA00022989"/>
    </source>
</evidence>
<dbReference type="InterPro" id="IPR000440">
    <property type="entry name" value="NADH_UbQ/plastoQ_OxRdtase_su3"/>
</dbReference>
<evidence type="ECO:0000313" key="10">
    <source>
        <dbReference type="Proteomes" id="UP000182680"/>
    </source>
</evidence>
<dbReference type="PANTHER" id="PTHR11058">
    <property type="entry name" value="NADH-UBIQUINONE OXIDOREDUCTASE CHAIN 3"/>
    <property type="match status" value="1"/>
</dbReference>
<evidence type="ECO:0000256" key="3">
    <source>
        <dbReference type="ARBA" id="ARBA00022448"/>
    </source>
</evidence>
<keyword evidence="7" id="KW-0830">Ubiquinone</keyword>
<feature type="transmembrane region" description="Helical" evidence="7">
    <location>
        <begin position="65"/>
        <end position="86"/>
    </location>
</feature>
<evidence type="ECO:0000256" key="1">
    <source>
        <dbReference type="ARBA" id="ARBA00004141"/>
    </source>
</evidence>
<comment type="subunit">
    <text evidence="7">NDH-1 is composed of 14 different subunits. Subunits NuoA, H, J, K, L, M, N constitute the membrane sector of the complex.</text>
</comment>
<dbReference type="RefSeq" id="WP_012625288.1">
    <property type="nucleotide sequence ID" value="NZ_FPIW01000052.1"/>
</dbReference>
<comment type="function">
    <text evidence="7">NDH-1 shuttles electrons from NADH, via FMN and iron-sulfur (Fe-S) centers, to quinones in the respiratory chain. The immediate electron acceptor for the enzyme in this species is believed to be ubiquinone. Couples the redox reaction to proton translocation (for every two electrons transferred, four hydrogen ions are translocated across the cytoplasmic membrane), and thus conserves the redox energy in a proton gradient.</text>
</comment>
<dbReference type="Gene3D" id="1.20.58.1610">
    <property type="entry name" value="NADH:ubiquinone/plastoquinone oxidoreductase, chain 3"/>
    <property type="match status" value="1"/>
</dbReference>
<evidence type="ECO:0000256" key="2">
    <source>
        <dbReference type="ARBA" id="ARBA00008472"/>
    </source>
</evidence>
<reference evidence="10" key="1">
    <citation type="submission" date="2016-11" db="EMBL/GenBank/DDBJ databases">
        <authorList>
            <person name="Jaros S."/>
            <person name="Januszkiewicz K."/>
            <person name="Wedrychowicz H."/>
        </authorList>
    </citation>
    <scope>NUCLEOTIDE SEQUENCE [LARGE SCALE GENOMIC DNA]</scope>
    <source>
        <strain evidence="10">DSM 7057</strain>
    </source>
</reference>
<comment type="caution">
    <text evidence="9">The sequence shown here is derived from an EMBL/GenBank/DDBJ whole genome shotgun (WGS) entry which is preliminary data.</text>
</comment>
<dbReference type="GO" id="GO:0005886">
    <property type="term" value="C:plasma membrane"/>
    <property type="evidence" value="ECO:0007669"/>
    <property type="project" value="UniProtKB-SubCell"/>
</dbReference>
<comment type="catalytic activity">
    <reaction evidence="7 8">
        <text>a quinone + NADH + 5 H(+)(in) = a quinol + NAD(+) + 4 H(+)(out)</text>
        <dbReference type="Rhea" id="RHEA:57888"/>
        <dbReference type="ChEBI" id="CHEBI:15378"/>
        <dbReference type="ChEBI" id="CHEBI:24646"/>
        <dbReference type="ChEBI" id="CHEBI:57540"/>
        <dbReference type="ChEBI" id="CHEBI:57945"/>
        <dbReference type="ChEBI" id="CHEBI:132124"/>
    </reaction>
</comment>
<dbReference type="GO" id="GO:0008137">
    <property type="term" value="F:NADH dehydrogenase (ubiquinone) activity"/>
    <property type="evidence" value="ECO:0007669"/>
    <property type="project" value="InterPro"/>
</dbReference>
<keyword evidence="4 7" id="KW-0812">Transmembrane</keyword>
<keyword evidence="5 7" id="KW-1133">Transmembrane helix</keyword>
<protein>
    <recommendedName>
        <fullName evidence="7">NADH-quinone oxidoreductase subunit A</fullName>
        <ecNumber evidence="7">7.1.1.-</ecNumber>
    </recommendedName>
    <alternativeName>
        <fullName evidence="7">NADH dehydrogenase I subunit A</fullName>
    </alternativeName>
    <alternativeName>
        <fullName evidence="7">NDH-1 subunit A</fullName>
    </alternativeName>
    <alternativeName>
        <fullName evidence="7">NUO1</fullName>
    </alternativeName>
</protein>
<dbReference type="EMBL" id="FPIW01000052">
    <property type="protein sequence ID" value="SFW64720.1"/>
    <property type="molecule type" value="Genomic_DNA"/>
</dbReference>
<evidence type="ECO:0000256" key="8">
    <source>
        <dbReference type="RuleBase" id="RU003639"/>
    </source>
</evidence>
<keyword evidence="7" id="KW-1003">Cell membrane</keyword>
<keyword evidence="7" id="KW-1278">Translocase</keyword>
<evidence type="ECO:0000256" key="4">
    <source>
        <dbReference type="ARBA" id="ARBA00022692"/>
    </source>
</evidence>
<keyword evidence="6 7" id="KW-0472">Membrane</keyword>
<dbReference type="Pfam" id="PF00507">
    <property type="entry name" value="Oxidored_q4"/>
    <property type="match status" value="1"/>
</dbReference>
<evidence type="ECO:0000313" key="9">
    <source>
        <dbReference type="EMBL" id="SFW64720.1"/>
    </source>
</evidence>
<comment type="similarity">
    <text evidence="2 7 8">Belongs to the complex I subunit 3 family.</text>
</comment>